<dbReference type="EMBL" id="JAUEPO010000008">
    <property type="protein sequence ID" value="KAK3317126.1"/>
    <property type="molecule type" value="Genomic_DNA"/>
</dbReference>
<dbReference type="InterPro" id="IPR052973">
    <property type="entry name" value="Fungal_sec-metab_reg_TF"/>
</dbReference>
<keyword evidence="3" id="KW-1185">Reference proteome</keyword>
<evidence type="ECO:0008006" key="4">
    <source>
        <dbReference type="Google" id="ProtNLM"/>
    </source>
</evidence>
<sequence length="534" mass="61111">MPGISAEQPASPTTGSLGIPSPSEDHGDSLKRQKKNHGSSVDADNEFAVSPEEIRAAATNVPRLGPCSKVWTLPPRIVRKKKPKLVDGDGALSKRKRHARDTNDGPRHRRAYTDEVMKRNTAMTRILKSCIRCRMNRGRCNPDPVDPFGACLTCKSITGPTLCKMPCYRYIVTDASLYREQQAPYQVYSKRWQSMDIVNIPATDWAAPDTPTIVVSPYYIEAPFKFRVRKFIPAPGDLMEQRWTTRNGVQCIAIPEYAVADMEEVARDMKAYIEKNVWRFIAVTVGPLDPLLWDTYTMAFRHIGNAKTEEERMLLTNTFRLWVTCRLISNHVSVCGEEKLGGRPVSDPGSIHHGRFPMPLVMTAQFECINYTTFLRPWAKAVLKQLNELVLAKKREYWLSIYYTMFILLHSCAMMTKRDEETATQYSMRGKYANPESIRAHHSGVQTMLAHFHFINKGVIPFSLPHTAAGKKELTKAANLSEEELQFVWKTSDMIKDPERAARMRRVRERDEVGDDLYWVSMLYDKEWKPREND</sequence>
<proteinExistence type="predicted"/>
<accession>A0AAE0I299</accession>
<evidence type="ECO:0000313" key="3">
    <source>
        <dbReference type="Proteomes" id="UP001286456"/>
    </source>
</evidence>
<reference evidence="2" key="1">
    <citation type="journal article" date="2023" name="Mol. Phylogenet. Evol.">
        <title>Genome-scale phylogeny and comparative genomics of the fungal order Sordariales.</title>
        <authorList>
            <person name="Hensen N."/>
            <person name="Bonometti L."/>
            <person name="Westerberg I."/>
            <person name="Brannstrom I.O."/>
            <person name="Guillou S."/>
            <person name="Cros-Aarteil S."/>
            <person name="Calhoun S."/>
            <person name="Haridas S."/>
            <person name="Kuo A."/>
            <person name="Mondo S."/>
            <person name="Pangilinan J."/>
            <person name="Riley R."/>
            <person name="LaButti K."/>
            <person name="Andreopoulos B."/>
            <person name="Lipzen A."/>
            <person name="Chen C."/>
            <person name="Yan M."/>
            <person name="Daum C."/>
            <person name="Ng V."/>
            <person name="Clum A."/>
            <person name="Steindorff A."/>
            <person name="Ohm R.A."/>
            <person name="Martin F."/>
            <person name="Silar P."/>
            <person name="Natvig D.O."/>
            <person name="Lalanne C."/>
            <person name="Gautier V."/>
            <person name="Ament-Velasquez S.L."/>
            <person name="Kruys A."/>
            <person name="Hutchinson M.I."/>
            <person name="Powell A.J."/>
            <person name="Barry K."/>
            <person name="Miller A.N."/>
            <person name="Grigoriev I.V."/>
            <person name="Debuchy R."/>
            <person name="Gladieux P."/>
            <person name="Hiltunen Thoren M."/>
            <person name="Johannesson H."/>
        </authorList>
    </citation>
    <scope>NUCLEOTIDE SEQUENCE</scope>
    <source>
        <strain evidence="2">SMH4131-1</strain>
    </source>
</reference>
<dbReference type="Proteomes" id="UP001286456">
    <property type="component" value="Unassembled WGS sequence"/>
</dbReference>
<name>A0AAE0I299_9PEZI</name>
<dbReference type="PANTHER" id="PTHR35392:SF3">
    <property type="entry name" value="ZN(2)-C6 FUNGAL-TYPE DOMAIN-CONTAINING PROTEIN"/>
    <property type="match status" value="1"/>
</dbReference>
<dbReference type="PANTHER" id="PTHR35392">
    <property type="entry name" value="ZN(II)2CYS6 TRANSCRIPTION FACTOR (EUROFUNG)-RELATED-RELATED"/>
    <property type="match status" value="1"/>
</dbReference>
<organism evidence="2 3">
    <name type="scientific">Cercophora scortea</name>
    <dbReference type="NCBI Taxonomy" id="314031"/>
    <lineage>
        <taxon>Eukaryota</taxon>
        <taxon>Fungi</taxon>
        <taxon>Dikarya</taxon>
        <taxon>Ascomycota</taxon>
        <taxon>Pezizomycotina</taxon>
        <taxon>Sordariomycetes</taxon>
        <taxon>Sordariomycetidae</taxon>
        <taxon>Sordariales</taxon>
        <taxon>Lasiosphaeriaceae</taxon>
        <taxon>Cercophora</taxon>
    </lineage>
</organism>
<feature type="region of interest" description="Disordered" evidence="1">
    <location>
        <begin position="82"/>
        <end position="108"/>
    </location>
</feature>
<reference evidence="2" key="2">
    <citation type="submission" date="2023-06" db="EMBL/GenBank/DDBJ databases">
        <authorList>
            <consortium name="Lawrence Berkeley National Laboratory"/>
            <person name="Haridas S."/>
            <person name="Hensen N."/>
            <person name="Bonometti L."/>
            <person name="Westerberg I."/>
            <person name="Brannstrom I.O."/>
            <person name="Guillou S."/>
            <person name="Cros-Aarteil S."/>
            <person name="Calhoun S."/>
            <person name="Kuo A."/>
            <person name="Mondo S."/>
            <person name="Pangilinan J."/>
            <person name="Riley R."/>
            <person name="Labutti K."/>
            <person name="Andreopoulos B."/>
            <person name="Lipzen A."/>
            <person name="Chen C."/>
            <person name="Yanf M."/>
            <person name="Daum C."/>
            <person name="Ng V."/>
            <person name="Clum A."/>
            <person name="Steindorff A."/>
            <person name="Ohm R."/>
            <person name="Martin F."/>
            <person name="Silar P."/>
            <person name="Natvig D."/>
            <person name="Lalanne C."/>
            <person name="Gautier V."/>
            <person name="Ament-Velasquez S.L."/>
            <person name="Kruys A."/>
            <person name="Hutchinson M.I."/>
            <person name="Powell A.J."/>
            <person name="Barry K."/>
            <person name="Miller A.N."/>
            <person name="Grigoriev I.V."/>
            <person name="Debuchy R."/>
            <person name="Gladieux P."/>
            <person name="Thoren M.H."/>
            <person name="Johannesson H."/>
        </authorList>
    </citation>
    <scope>NUCLEOTIDE SEQUENCE</scope>
    <source>
        <strain evidence="2">SMH4131-1</strain>
    </source>
</reference>
<feature type="region of interest" description="Disordered" evidence="1">
    <location>
        <begin position="1"/>
        <end position="48"/>
    </location>
</feature>
<comment type="caution">
    <text evidence="2">The sequence shown here is derived from an EMBL/GenBank/DDBJ whole genome shotgun (WGS) entry which is preliminary data.</text>
</comment>
<evidence type="ECO:0000256" key="1">
    <source>
        <dbReference type="SAM" id="MobiDB-lite"/>
    </source>
</evidence>
<gene>
    <name evidence="2" type="ORF">B0T19DRAFT_363319</name>
</gene>
<dbReference type="AlphaFoldDB" id="A0AAE0I299"/>
<protein>
    <recommendedName>
        <fullName evidence="4">Zn(2)-C6 fungal-type domain-containing protein</fullName>
    </recommendedName>
</protein>
<evidence type="ECO:0000313" key="2">
    <source>
        <dbReference type="EMBL" id="KAK3317126.1"/>
    </source>
</evidence>